<evidence type="ECO:0000313" key="1">
    <source>
        <dbReference type="EMBL" id="ERZ96871.1"/>
    </source>
</evidence>
<dbReference type="EMBL" id="KI300058">
    <property type="protein sequence ID" value="ERZ96871.1"/>
    <property type="molecule type" value="Genomic_DNA"/>
</dbReference>
<protein>
    <submittedName>
        <fullName evidence="1">Uncharacterized protein</fullName>
    </submittedName>
</protein>
<proteinExistence type="predicted"/>
<accession>U9SP37</accession>
<gene>
    <name evidence="1" type="ORF">GLOINDRAFT_12156</name>
</gene>
<dbReference type="HOGENOM" id="CLU_2832501_0_0_1"/>
<organism evidence="1">
    <name type="scientific">Rhizophagus irregularis (strain DAOM 181602 / DAOM 197198 / MUCL 43194)</name>
    <name type="common">Arbuscular mycorrhizal fungus</name>
    <name type="synonym">Glomus intraradices</name>
    <dbReference type="NCBI Taxonomy" id="747089"/>
    <lineage>
        <taxon>Eukaryota</taxon>
        <taxon>Fungi</taxon>
        <taxon>Fungi incertae sedis</taxon>
        <taxon>Mucoromycota</taxon>
        <taxon>Glomeromycotina</taxon>
        <taxon>Glomeromycetes</taxon>
        <taxon>Glomerales</taxon>
        <taxon>Glomeraceae</taxon>
        <taxon>Rhizophagus</taxon>
    </lineage>
</organism>
<dbReference type="AlphaFoldDB" id="U9SP37"/>
<reference evidence="1" key="1">
    <citation type="submission" date="2013-07" db="EMBL/GenBank/DDBJ databases">
        <title>The genome of an arbuscular mycorrhizal fungus provides insights into the evolution of the oldest plant symbiosis.</title>
        <authorList>
            <consortium name="DOE Joint Genome Institute"/>
            <person name="Tisserant E."/>
            <person name="Malbreil M."/>
            <person name="Kuo A."/>
            <person name="Kohler A."/>
            <person name="Symeonidi A."/>
            <person name="Balestrini R."/>
            <person name="Charron P."/>
            <person name="Duensing N."/>
            <person name="Frei-dit-Frey N."/>
            <person name="Gianinazzi-Pearson V."/>
            <person name="Gilbert B."/>
            <person name="Handa Y."/>
            <person name="Hijri M."/>
            <person name="Kaul R."/>
            <person name="Kawaguchi M."/>
            <person name="Krajinski F."/>
            <person name="Lammers P."/>
            <person name="Lapierre D."/>
            <person name="Masclaux F.G."/>
            <person name="Murat C."/>
            <person name="Morin E."/>
            <person name="Ndikumana S."/>
            <person name="Pagni M."/>
            <person name="Petitpierre D."/>
            <person name="Requena N."/>
            <person name="Rosikiewicz P."/>
            <person name="Riley R."/>
            <person name="Saito K."/>
            <person name="San Clemente H."/>
            <person name="Shapiro H."/>
            <person name="van Tuinen D."/>
            <person name="Becard G."/>
            <person name="Bonfante P."/>
            <person name="Paszkowski U."/>
            <person name="Shachar-Hill Y."/>
            <person name="Young J.P."/>
            <person name="Sanders I.R."/>
            <person name="Henrissat B."/>
            <person name="Rensing S.A."/>
            <person name="Grigoriev I.V."/>
            <person name="Corradi N."/>
            <person name="Roux C."/>
            <person name="Martin F."/>
        </authorList>
    </citation>
    <scope>NUCLEOTIDE SEQUENCE</scope>
    <source>
        <strain evidence="1">DAOM 197198</strain>
    </source>
</reference>
<sequence length="66" mass="7572">MSFIIKFLDIKKYNAEDFMDSVEIVNKYKIKSNRISNSLKSDRIGLDSSGPKSDLDQIRSDLINES</sequence>
<name>U9SP37_RHIID</name>